<accession>A0A060ALK2</accession>
<organism evidence="1 2">
    <name type="scientific">Listeria phage List-36</name>
    <dbReference type="NCBI Taxonomy" id="1486422"/>
    <lineage>
        <taxon>Viruses</taxon>
        <taxon>Duplodnaviria</taxon>
        <taxon>Heunggongvirae</taxon>
        <taxon>Uroviricota</taxon>
        <taxon>Caudoviricetes</taxon>
        <taxon>Herelleviridae</taxon>
        <taxon>Jasinskavirinae</taxon>
        <taxon>Pecentumvirus</taxon>
        <taxon>Pecentumvirus list36</taxon>
    </lineage>
</organism>
<dbReference type="RefSeq" id="YP_009043540.1">
    <property type="nucleotide sequence ID" value="NC_024364.1"/>
</dbReference>
<dbReference type="KEGG" id="vg:19685428"/>
<dbReference type="GeneID" id="19685428"/>
<evidence type="ECO:0000313" key="2">
    <source>
        <dbReference type="Proteomes" id="UP000026982"/>
    </source>
</evidence>
<name>A0A060ALK2_9CAUD</name>
<sequence length="71" mass="8374">MNKTELKPKFLVVDNYDMDMYKLGRVNTMREVKKLCKEQVEATDGECYVMVLTLNENTNKYSRKSAEIVLY</sequence>
<reference evidence="1 2" key="1">
    <citation type="submission" date="2014-03" db="EMBL/GenBank/DDBJ databases">
        <title>Genome sequencing of lytic Listeria phages.</title>
        <authorList>
            <person name="Rajanna C."/>
            <person name="Joelle W."/>
            <person name="Abuladze T."/>
            <person name="Li M."/>
            <person name="Anderson B."/>
            <person name="Sulakvelidze A."/>
        </authorList>
    </citation>
    <scope>NUCLEOTIDE SEQUENCE [LARGE SCALE GENOMIC DNA]</scope>
    <source>
        <strain evidence="1">List-36</strain>
    </source>
</reference>
<evidence type="ECO:0000313" key="1">
    <source>
        <dbReference type="EMBL" id="AIA64333.1"/>
    </source>
</evidence>
<proteinExistence type="predicted"/>
<dbReference type="Proteomes" id="UP000026982">
    <property type="component" value="Segment"/>
</dbReference>
<keyword evidence="2" id="KW-1185">Reference proteome</keyword>
<protein>
    <submittedName>
        <fullName evidence="1">Uncharacterized protein</fullName>
    </submittedName>
</protein>
<dbReference type="EMBL" id="KJ535721">
    <property type="protein sequence ID" value="AIA64333.1"/>
    <property type="molecule type" value="Genomic_DNA"/>
</dbReference>